<evidence type="ECO:0000313" key="2">
    <source>
        <dbReference type="EMBL" id="QBO35991.1"/>
    </source>
</evidence>
<organism evidence="2 3">
    <name type="scientific">Periweissella cryptocerci</name>
    <dbReference type="NCBI Taxonomy" id="2506420"/>
    <lineage>
        <taxon>Bacteria</taxon>
        <taxon>Bacillati</taxon>
        <taxon>Bacillota</taxon>
        <taxon>Bacilli</taxon>
        <taxon>Lactobacillales</taxon>
        <taxon>Lactobacillaceae</taxon>
        <taxon>Periweissella</taxon>
    </lineage>
</organism>
<feature type="signal peptide" evidence="1">
    <location>
        <begin position="1"/>
        <end position="23"/>
    </location>
</feature>
<evidence type="ECO:0000256" key="1">
    <source>
        <dbReference type="SAM" id="SignalP"/>
    </source>
</evidence>
<reference evidence="3" key="1">
    <citation type="submission" date="2019-03" db="EMBL/GenBank/DDBJ databases">
        <title>Weissella sp. 26KH-42 Genome sequencing.</title>
        <authorList>
            <person name="Heo J."/>
            <person name="Kim S.-J."/>
            <person name="Kim J.-S."/>
            <person name="Hong S.-B."/>
            <person name="Kwon S.-W."/>
        </authorList>
    </citation>
    <scope>NUCLEOTIDE SEQUENCE [LARGE SCALE GENOMIC DNA]</scope>
    <source>
        <strain evidence="3">26KH-42</strain>
    </source>
</reference>
<gene>
    <name evidence="2" type="ORF">EQG49_05710</name>
</gene>
<dbReference type="OrthoDB" id="2328134at2"/>
<keyword evidence="3" id="KW-1185">Reference proteome</keyword>
<proteinExistence type="predicted"/>
<evidence type="ECO:0008006" key="4">
    <source>
        <dbReference type="Google" id="ProtNLM"/>
    </source>
</evidence>
<feature type="chain" id="PRO_5038794482" description="Lipoprotein" evidence="1">
    <location>
        <begin position="24"/>
        <end position="267"/>
    </location>
</feature>
<evidence type="ECO:0000313" key="3">
    <source>
        <dbReference type="Proteomes" id="UP000292886"/>
    </source>
</evidence>
<keyword evidence="1" id="KW-0732">Signal</keyword>
<accession>A0A4P6YTH5</accession>
<dbReference type="Proteomes" id="UP000292886">
    <property type="component" value="Chromosome"/>
</dbReference>
<dbReference type="KEGG" id="wei:EQG49_05710"/>
<protein>
    <recommendedName>
        <fullName evidence="4">Lipoprotein</fullName>
    </recommendedName>
</protein>
<dbReference type="RefSeq" id="WP_133363070.1">
    <property type="nucleotide sequence ID" value="NZ_CP037940.1"/>
</dbReference>
<sequence length="267" mass="28729">MKKEHTRKFAMMAIILISTIMLTGCGAKLAGDAGNNAEVAQSTKNVDDEQTEVAKYEGILQAARTLTDSGSFEESNAQLNTMSVTELGKPAFKDIKDAVDVLRQTNTDGVAAAQKAKAAKKAAKATKKANATANAVAAPTATYDISTYPEFTGNFSFISGDADRSYYSMSIAGDGYVTQETDGSTYYGRATIVSQANSGILSYDVTNIDYADDYYPTKYVQKAYVKLVVSWDEGGSDTYYGYQAWDGRAVLTDGDSYGDGVDEVWIK</sequence>
<dbReference type="EMBL" id="CP037940">
    <property type="protein sequence ID" value="QBO35991.1"/>
    <property type="molecule type" value="Genomic_DNA"/>
</dbReference>
<dbReference type="PROSITE" id="PS51257">
    <property type="entry name" value="PROKAR_LIPOPROTEIN"/>
    <property type="match status" value="1"/>
</dbReference>
<dbReference type="AlphaFoldDB" id="A0A4P6YTH5"/>
<name>A0A4P6YTH5_9LACO</name>